<gene>
    <name evidence="2" type="ORF">IEQ34_000505</name>
</gene>
<feature type="region of interest" description="Disordered" evidence="1">
    <location>
        <begin position="1"/>
        <end position="51"/>
    </location>
</feature>
<accession>A0AAV7HQM2</accession>
<feature type="compositionally biased region" description="Basic residues" evidence="1">
    <location>
        <begin position="14"/>
        <end position="29"/>
    </location>
</feature>
<keyword evidence="3" id="KW-1185">Reference proteome</keyword>
<sequence>MVAAHNNRASRGGSRCRARRHRRRTRRRCGNNSEAVDLSEGSLAADGEDGEGIPLDGNGMLEEWEVWWAGFCGIRVRVPSSVGIGNGKRLVAAIMLSCVPLRRFRNGSYYACERISYWCFLLSFYYGD</sequence>
<protein>
    <submittedName>
        <fullName evidence="2">Uncharacterized protein</fullName>
    </submittedName>
</protein>
<dbReference type="EMBL" id="JAGFBR010000001">
    <property type="protein sequence ID" value="KAH0470782.1"/>
    <property type="molecule type" value="Genomic_DNA"/>
</dbReference>
<evidence type="ECO:0000313" key="2">
    <source>
        <dbReference type="EMBL" id="KAH0470782.1"/>
    </source>
</evidence>
<dbReference type="Proteomes" id="UP000775213">
    <property type="component" value="Unassembled WGS sequence"/>
</dbReference>
<proteinExistence type="predicted"/>
<dbReference type="AlphaFoldDB" id="A0AAV7HQM2"/>
<evidence type="ECO:0000313" key="3">
    <source>
        <dbReference type="Proteomes" id="UP000775213"/>
    </source>
</evidence>
<reference evidence="2 3" key="1">
    <citation type="journal article" date="2021" name="Hortic Res">
        <title>Chromosome-scale assembly of the Dendrobium chrysotoxum genome enhances the understanding of orchid evolution.</title>
        <authorList>
            <person name="Zhang Y."/>
            <person name="Zhang G.Q."/>
            <person name="Zhang D."/>
            <person name="Liu X.D."/>
            <person name="Xu X.Y."/>
            <person name="Sun W.H."/>
            <person name="Yu X."/>
            <person name="Zhu X."/>
            <person name="Wang Z.W."/>
            <person name="Zhao X."/>
            <person name="Zhong W.Y."/>
            <person name="Chen H."/>
            <person name="Yin W.L."/>
            <person name="Huang T."/>
            <person name="Niu S.C."/>
            <person name="Liu Z.J."/>
        </authorList>
    </citation>
    <scope>NUCLEOTIDE SEQUENCE [LARGE SCALE GENOMIC DNA]</scope>
    <source>
        <strain evidence="2">Lindl</strain>
    </source>
</reference>
<comment type="caution">
    <text evidence="2">The sequence shown here is derived from an EMBL/GenBank/DDBJ whole genome shotgun (WGS) entry which is preliminary data.</text>
</comment>
<organism evidence="2 3">
    <name type="scientific">Dendrobium chrysotoxum</name>
    <name type="common">Orchid</name>
    <dbReference type="NCBI Taxonomy" id="161865"/>
    <lineage>
        <taxon>Eukaryota</taxon>
        <taxon>Viridiplantae</taxon>
        <taxon>Streptophyta</taxon>
        <taxon>Embryophyta</taxon>
        <taxon>Tracheophyta</taxon>
        <taxon>Spermatophyta</taxon>
        <taxon>Magnoliopsida</taxon>
        <taxon>Liliopsida</taxon>
        <taxon>Asparagales</taxon>
        <taxon>Orchidaceae</taxon>
        <taxon>Epidendroideae</taxon>
        <taxon>Malaxideae</taxon>
        <taxon>Dendrobiinae</taxon>
        <taxon>Dendrobium</taxon>
    </lineage>
</organism>
<evidence type="ECO:0000256" key="1">
    <source>
        <dbReference type="SAM" id="MobiDB-lite"/>
    </source>
</evidence>
<name>A0AAV7HQM2_DENCH</name>